<evidence type="ECO:0000256" key="6">
    <source>
        <dbReference type="ARBA" id="ARBA00024016"/>
    </source>
</evidence>
<keyword evidence="4" id="KW-0808">Transferase</keyword>
<dbReference type="InterPro" id="IPR015424">
    <property type="entry name" value="PyrdxlP-dep_Trfase"/>
</dbReference>
<dbReference type="Gene3D" id="3.40.640.10">
    <property type="entry name" value="Type I PLP-dependent aspartate aminotransferase-like (Major domain)"/>
    <property type="match status" value="1"/>
</dbReference>
<dbReference type="Proteomes" id="UP000036681">
    <property type="component" value="Unplaced"/>
</dbReference>
<evidence type="ECO:0000313" key="9">
    <source>
        <dbReference type="WBParaSite" id="ALUE_0001552401-mRNA-1"/>
    </source>
</evidence>
<protein>
    <recommendedName>
        <fullName evidence="2">kynurenine--oxoglutarate transaminase</fullName>
        <ecNumber evidence="2">2.6.1.7</ecNumber>
    </recommendedName>
</protein>
<dbReference type="Gene3D" id="3.90.1150.10">
    <property type="entry name" value="Aspartate Aminotransferase, domain 1"/>
    <property type="match status" value="2"/>
</dbReference>
<comment type="pathway">
    <text evidence="6">Amino-acid degradation; L-kynurenine degradation; kynurenate from L-kynurenine: step 1/2.</text>
</comment>
<feature type="domain" description="Aminotransferase class I/classII large" evidence="7">
    <location>
        <begin position="8"/>
        <end position="140"/>
    </location>
</feature>
<evidence type="ECO:0000256" key="5">
    <source>
        <dbReference type="ARBA" id="ARBA00022898"/>
    </source>
</evidence>
<dbReference type="InterPro" id="IPR015421">
    <property type="entry name" value="PyrdxlP-dep_Trfase_major"/>
</dbReference>
<evidence type="ECO:0000256" key="3">
    <source>
        <dbReference type="ARBA" id="ARBA00022576"/>
    </source>
</evidence>
<proteinExistence type="predicted"/>
<evidence type="ECO:0000313" key="8">
    <source>
        <dbReference type="Proteomes" id="UP000036681"/>
    </source>
</evidence>
<accession>A0A0M3ICC5</accession>
<dbReference type="GO" id="GO:0097053">
    <property type="term" value="P:L-kynurenine catabolic process"/>
    <property type="evidence" value="ECO:0007669"/>
    <property type="project" value="UniProtKB-UniPathway"/>
</dbReference>
<dbReference type="WBParaSite" id="ALUE_0001552401-mRNA-1">
    <property type="protein sequence ID" value="ALUE_0001552401-mRNA-1"/>
    <property type="gene ID" value="ALUE_0001552401"/>
</dbReference>
<dbReference type="SUPFAM" id="SSF53383">
    <property type="entry name" value="PLP-dependent transferases"/>
    <property type="match status" value="1"/>
</dbReference>
<dbReference type="Pfam" id="PF00155">
    <property type="entry name" value="Aminotran_1_2"/>
    <property type="match status" value="2"/>
</dbReference>
<dbReference type="InterPro" id="IPR051326">
    <property type="entry name" value="Kynurenine-oxoglutarate_AT"/>
</dbReference>
<dbReference type="FunFam" id="3.90.1150.10:FF:000021">
    <property type="entry name" value="Kynurenine--oxoglutarate transaminase 3"/>
    <property type="match status" value="1"/>
</dbReference>
<keyword evidence="3" id="KW-0032">Aminotransferase</keyword>
<dbReference type="PANTHER" id="PTHR43807:SF20">
    <property type="entry name" value="FI04487P"/>
    <property type="match status" value="1"/>
</dbReference>
<organism evidence="8 9">
    <name type="scientific">Ascaris lumbricoides</name>
    <name type="common">Giant roundworm</name>
    <dbReference type="NCBI Taxonomy" id="6252"/>
    <lineage>
        <taxon>Eukaryota</taxon>
        <taxon>Metazoa</taxon>
        <taxon>Ecdysozoa</taxon>
        <taxon>Nematoda</taxon>
        <taxon>Chromadorea</taxon>
        <taxon>Rhabditida</taxon>
        <taxon>Spirurina</taxon>
        <taxon>Ascaridomorpha</taxon>
        <taxon>Ascaridoidea</taxon>
        <taxon>Ascarididae</taxon>
        <taxon>Ascaris</taxon>
    </lineage>
</organism>
<dbReference type="AlphaFoldDB" id="A0A0M3ICC5"/>
<evidence type="ECO:0000256" key="4">
    <source>
        <dbReference type="ARBA" id="ARBA00022679"/>
    </source>
</evidence>
<dbReference type="GO" id="GO:0005739">
    <property type="term" value="C:mitochondrion"/>
    <property type="evidence" value="ECO:0007669"/>
    <property type="project" value="TreeGrafter"/>
</dbReference>
<evidence type="ECO:0000256" key="1">
    <source>
        <dbReference type="ARBA" id="ARBA00001933"/>
    </source>
</evidence>
<evidence type="ECO:0000256" key="2">
    <source>
        <dbReference type="ARBA" id="ARBA00012751"/>
    </source>
</evidence>
<dbReference type="GO" id="GO:0016212">
    <property type="term" value="F:kynurenine-oxoglutarate transaminase activity"/>
    <property type="evidence" value="ECO:0007669"/>
    <property type="project" value="UniProtKB-EC"/>
</dbReference>
<dbReference type="CDD" id="cd00609">
    <property type="entry name" value="AAT_like"/>
    <property type="match status" value="1"/>
</dbReference>
<keyword evidence="8" id="KW-1185">Reference proteome</keyword>
<dbReference type="EC" id="2.6.1.7" evidence="2"/>
<dbReference type="GO" id="GO:0030170">
    <property type="term" value="F:pyridoxal phosphate binding"/>
    <property type="evidence" value="ECO:0007669"/>
    <property type="project" value="InterPro"/>
</dbReference>
<dbReference type="InterPro" id="IPR015422">
    <property type="entry name" value="PyrdxlP-dep_Trfase_small"/>
</dbReference>
<evidence type="ECO:0000259" key="7">
    <source>
        <dbReference type="Pfam" id="PF00155"/>
    </source>
</evidence>
<dbReference type="UniPathway" id="UPA00334">
    <property type="reaction ID" value="UER00726"/>
</dbReference>
<sequence length="460" mass="52176">EVASHPERTDWHQYTRGFGHPRLVNALAGLYSKLLGVELNAHTDVLVTVGAYLSLYYAFTGWVNRGDEVIVLEPAYDCYAPQVRLVGGVPVPVPLELAACAKSSADYHVNLAAIEAKITDRTKFIVINNPHNPTGKLFSRCKDHSNLSVLLKHLSLLWQRKFLIFPLSSHRLECLHLQGPPYLKRELEGIADIVRRHDLLVIADEVYEWHVYHGQEMIRFATIPGMYERTITIGSAGKIFSITGWKLGWSIGPATLLAPLKAIHQNCVFTCSTPTQEAVAQAIEREVSVMWSNPEKSYFKTGLVSDLHRKRDRMATMLAAAGMKPIIPDSGYFMMADFSPLVQEDVLKSFDDSNDPLDFRFARWMCREKNLAMIPPSAFYSNEFKESNDHMVRVCFFKNLAMIPPSAFYSDEFKESNDHMVRVCFFKTDKVLDEAESILQKFSLESRRCSKKASIDENEC</sequence>
<comment type="cofactor">
    <cofactor evidence="1">
        <name>pyridoxal 5'-phosphate</name>
        <dbReference type="ChEBI" id="CHEBI:597326"/>
    </cofactor>
</comment>
<reference evidence="9" key="1">
    <citation type="submission" date="2017-02" db="UniProtKB">
        <authorList>
            <consortium name="WormBaseParasite"/>
        </authorList>
    </citation>
    <scope>IDENTIFICATION</scope>
</reference>
<dbReference type="InterPro" id="IPR004839">
    <property type="entry name" value="Aminotransferase_I/II_large"/>
</dbReference>
<name>A0A0M3ICC5_ASCLU</name>
<dbReference type="PANTHER" id="PTHR43807">
    <property type="entry name" value="FI04487P"/>
    <property type="match status" value="1"/>
</dbReference>
<feature type="domain" description="Aminotransferase class I/classII large" evidence="7">
    <location>
        <begin position="185"/>
        <end position="396"/>
    </location>
</feature>
<keyword evidence="5" id="KW-0663">Pyridoxal phosphate</keyword>